<dbReference type="AlphaFoldDB" id="A0A9E5A2W5"/>
<accession>A0A9E5A2W5</accession>
<gene>
    <name evidence="2" type="ORF">O3H35_13115</name>
    <name evidence="1" type="ORF">O3H54_15375</name>
</gene>
<dbReference type="Proteomes" id="UP001074446">
    <property type="component" value="Unassembled WGS sequence"/>
</dbReference>
<sequence length="119" mass="14010">MGSDLIGKFDYKKEEFKFELDDNHFVKTKHGRRTELTPEGAMTILGYFFKPLGIEYFEDRNLIGMACSYPELIAFMTMAIERKPSYDVLNGNKIFITPNEVSYMFKKFLGFKPFNRTYE</sequence>
<dbReference type="Proteomes" id="UP001068021">
    <property type="component" value="Unassembled WGS sequence"/>
</dbReference>
<proteinExistence type="predicted"/>
<evidence type="ECO:0000313" key="1">
    <source>
        <dbReference type="EMBL" id="MCZ3367270.1"/>
    </source>
</evidence>
<keyword evidence="3" id="KW-1185">Reference proteome</keyword>
<organism evidence="2">
    <name type="scientific">Methanobacterium veterum</name>
    <dbReference type="NCBI Taxonomy" id="408577"/>
    <lineage>
        <taxon>Archaea</taxon>
        <taxon>Methanobacteriati</taxon>
        <taxon>Methanobacteriota</taxon>
        <taxon>Methanomada group</taxon>
        <taxon>Methanobacteria</taxon>
        <taxon>Methanobacteriales</taxon>
        <taxon>Methanobacteriaceae</taxon>
        <taxon>Methanobacterium</taxon>
    </lineage>
</organism>
<dbReference type="EMBL" id="JAPVES010000030">
    <property type="protein sequence ID" value="MCZ3373582.1"/>
    <property type="molecule type" value="Genomic_DNA"/>
</dbReference>
<reference evidence="2" key="1">
    <citation type="submission" date="2022-12" db="EMBL/GenBank/DDBJ databases">
        <title>Reclassification of two methanogenic archaea species isolated from the Kolyma lowland permafrost.</title>
        <authorList>
            <person name="Trubitsyn V.E."/>
            <person name="Rivkina E.M."/>
            <person name="Shcherbakova V.A."/>
        </authorList>
    </citation>
    <scope>NUCLEOTIDE SEQUENCE</scope>
    <source>
        <strain evidence="1">M2</strain>
        <strain evidence="2">MK4</strain>
    </source>
</reference>
<comment type="caution">
    <text evidence="2">The sequence shown here is derived from an EMBL/GenBank/DDBJ whole genome shotgun (WGS) entry which is preliminary data.</text>
</comment>
<evidence type="ECO:0000313" key="3">
    <source>
        <dbReference type="Proteomes" id="UP001068021"/>
    </source>
</evidence>
<protein>
    <submittedName>
        <fullName evidence="2">Uncharacterized protein</fullName>
    </submittedName>
</protein>
<name>A0A9E5A2W5_9EURY</name>
<dbReference type="EMBL" id="JAPVER010000020">
    <property type="protein sequence ID" value="MCZ3367270.1"/>
    <property type="molecule type" value="Genomic_DNA"/>
</dbReference>
<dbReference type="RefSeq" id="WP_048082520.1">
    <property type="nucleotide sequence ID" value="NZ_JAPVER010000020.1"/>
</dbReference>
<evidence type="ECO:0000313" key="2">
    <source>
        <dbReference type="EMBL" id="MCZ3373582.1"/>
    </source>
</evidence>